<keyword evidence="3" id="KW-1185">Reference proteome</keyword>
<dbReference type="EMBL" id="JBHTBX010000009">
    <property type="protein sequence ID" value="MFC7435567.1"/>
    <property type="molecule type" value="Genomic_DNA"/>
</dbReference>
<gene>
    <name evidence="2" type="ORF">ACFQNJ_13715</name>
</gene>
<reference evidence="3" key="1">
    <citation type="journal article" date="2019" name="Int. J. Syst. Evol. Microbiol.">
        <title>The Global Catalogue of Microorganisms (GCM) 10K type strain sequencing project: providing services to taxonomists for standard genome sequencing and annotation.</title>
        <authorList>
            <consortium name="The Broad Institute Genomics Platform"/>
            <consortium name="The Broad Institute Genome Sequencing Center for Infectious Disease"/>
            <person name="Wu L."/>
            <person name="Ma J."/>
        </authorList>
    </citation>
    <scope>NUCLEOTIDE SEQUENCE [LARGE SCALE GENOMIC DNA]</scope>
    <source>
        <strain evidence="3">CCUG 54518</strain>
    </source>
</reference>
<evidence type="ECO:0000313" key="3">
    <source>
        <dbReference type="Proteomes" id="UP001596495"/>
    </source>
</evidence>
<dbReference type="InterPro" id="IPR012349">
    <property type="entry name" value="Split_barrel_FMN-bd"/>
</dbReference>
<accession>A0ABW2RBU5</accession>
<keyword evidence="2" id="KW-0560">Oxidoreductase</keyword>
<dbReference type="RefSeq" id="WP_382258473.1">
    <property type="nucleotide sequence ID" value="NZ_JBHTBX010000009.1"/>
</dbReference>
<dbReference type="Proteomes" id="UP001596495">
    <property type="component" value="Unassembled WGS sequence"/>
</dbReference>
<proteinExistence type="predicted"/>
<sequence length="159" mass="17565">MNILSAEVLDAASRSVLCWLATVSPDGQPNVSPKEIWAPFDSAHLVVANIASPTTVRNVRQSRQVCLSFIDVFVQKGFKILGEAENVDRGQLSFQRWAAPLLSKAEPRFKIHSVVVIRANSVEPIVAPSYWLYPAETTEESQIAAARRTYGLALRTNDD</sequence>
<protein>
    <submittedName>
        <fullName evidence="2">Pyridoxamine 5'-phosphate oxidase family protein</fullName>
        <ecNumber evidence="2">1.-.-.-</ecNumber>
        <ecNumber evidence="2">1.4.3.5</ecNumber>
    </submittedName>
</protein>
<evidence type="ECO:0000259" key="1">
    <source>
        <dbReference type="Pfam" id="PF01243"/>
    </source>
</evidence>
<feature type="domain" description="Pyridoxamine 5'-phosphate oxidase N-terminal" evidence="1">
    <location>
        <begin position="6"/>
        <end position="121"/>
    </location>
</feature>
<organism evidence="2 3">
    <name type="scientific">Hydrogenophaga bisanensis</name>
    <dbReference type="NCBI Taxonomy" id="439611"/>
    <lineage>
        <taxon>Bacteria</taxon>
        <taxon>Pseudomonadati</taxon>
        <taxon>Pseudomonadota</taxon>
        <taxon>Betaproteobacteria</taxon>
        <taxon>Burkholderiales</taxon>
        <taxon>Comamonadaceae</taxon>
        <taxon>Hydrogenophaga</taxon>
    </lineage>
</organism>
<dbReference type="PANTHER" id="PTHR40660">
    <property type="entry name" value="5'-PHOSPHATE OXIDASE PUTATIVE DOMAIN-CONTAINING PROTEIN-RELATED"/>
    <property type="match status" value="1"/>
</dbReference>
<comment type="caution">
    <text evidence="2">The sequence shown here is derived from an EMBL/GenBank/DDBJ whole genome shotgun (WGS) entry which is preliminary data.</text>
</comment>
<dbReference type="InterPro" id="IPR011576">
    <property type="entry name" value="Pyridox_Oxase_N"/>
</dbReference>
<dbReference type="PANTHER" id="PTHR40660:SF1">
    <property type="entry name" value="5'-PHOSPHATE OXIDASE PUTATIVE DOMAIN-CONTAINING PROTEIN-RELATED"/>
    <property type="match status" value="1"/>
</dbReference>
<dbReference type="GO" id="GO:0004733">
    <property type="term" value="F:pyridoxamine phosphate oxidase activity"/>
    <property type="evidence" value="ECO:0007669"/>
    <property type="project" value="UniProtKB-EC"/>
</dbReference>
<dbReference type="EC" id="1.-.-.-" evidence="2"/>
<dbReference type="EC" id="1.4.3.5" evidence="2"/>
<dbReference type="SUPFAM" id="SSF50475">
    <property type="entry name" value="FMN-binding split barrel"/>
    <property type="match status" value="1"/>
</dbReference>
<dbReference type="Pfam" id="PF01243">
    <property type="entry name" value="PNPOx_N"/>
    <property type="match status" value="1"/>
</dbReference>
<name>A0ABW2RBU5_9BURK</name>
<evidence type="ECO:0000313" key="2">
    <source>
        <dbReference type="EMBL" id="MFC7435567.1"/>
    </source>
</evidence>
<dbReference type="Gene3D" id="2.30.110.10">
    <property type="entry name" value="Electron Transport, Fmn-binding Protein, Chain A"/>
    <property type="match status" value="1"/>
</dbReference>